<comment type="subunit">
    <text evidence="7">Homodimer.</text>
</comment>
<sequence length="314" mass="33724">MGTGRRVRVLILGSGPAGLTAAIYTARAELSPVVLEGMQPGGQLTITTEVENFPGFPEGIQGPELMNRMREQAQRFGAEVLFTQAEKVDLSRRPFWVQTGDHGEFTADALIIATGASARLLGLPAEKELMGYGVSACATCDGFFFKDKEVVVVGGGDTAMEEALFLTRYATKVTVVHRRDQLRASKIMQERAKAHPKIAFVWNSVVADILGSKEKGVEAVVLENTRTGERTTYPTQGVFLAIGHKPNTELFVGQLELDAAGYIVTQPGTTRTSVPGVFACGDVQDHVYRQAVTAAGSGCMAAIEAERFLAEQGL</sequence>
<dbReference type="GO" id="GO:0019430">
    <property type="term" value="P:removal of superoxide radicals"/>
    <property type="evidence" value="ECO:0007669"/>
    <property type="project" value="UniProtKB-UniRule"/>
</dbReference>
<evidence type="ECO:0000256" key="4">
    <source>
        <dbReference type="ARBA" id="ARBA00023002"/>
    </source>
</evidence>
<dbReference type="Gene3D" id="3.50.50.60">
    <property type="entry name" value="FAD/NAD(P)-binding domain"/>
    <property type="match status" value="2"/>
</dbReference>
<evidence type="ECO:0000256" key="3">
    <source>
        <dbReference type="ARBA" id="ARBA00022827"/>
    </source>
</evidence>
<keyword evidence="11" id="KW-1185">Reference proteome</keyword>
<evidence type="ECO:0000256" key="2">
    <source>
        <dbReference type="ARBA" id="ARBA00022630"/>
    </source>
</evidence>
<dbReference type="PRINTS" id="PR00469">
    <property type="entry name" value="PNDRDTASEII"/>
</dbReference>
<feature type="domain" description="FAD/NAD(P)-binding" evidence="9">
    <location>
        <begin position="8"/>
        <end position="298"/>
    </location>
</feature>
<comment type="caution">
    <text evidence="10">The sequence shown here is derived from an EMBL/GenBank/DDBJ whole genome shotgun (WGS) entry which is preliminary data.</text>
</comment>
<evidence type="ECO:0000256" key="6">
    <source>
        <dbReference type="ARBA" id="ARBA00023284"/>
    </source>
</evidence>
<gene>
    <name evidence="10" type="ORF">EG19_06720</name>
</gene>
<proteinExistence type="inferred from homology"/>
<dbReference type="EC" id="1.8.1.9" evidence="7"/>
<dbReference type="AlphaFoldDB" id="A0A062XV44"/>
<comment type="cofactor">
    <cofactor evidence="8">
        <name>FAD</name>
        <dbReference type="ChEBI" id="CHEBI:57692"/>
    </cofactor>
    <text evidence="8">Binds 1 FAD per subunit.</text>
</comment>
<dbReference type="InterPro" id="IPR008255">
    <property type="entry name" value="Pyr_nucl-diS_OxRdtase_2_AS"/>
</dbReference>
<comment type="catalytic activity">
    <reaction evidence="7">
        <text>[thioredoxin]-dithiol + NADP(+) = [thioredoxin]-disulfide + NADPH + H(+)</text>
        <dbReference type="Rhea" id="RHEA:20345"/>
        <dbReference type="Rhea" id="RHEA-COMP:10698"/>
        <dbReference type="Rhea" id="RHEA-COMP:10700"/>
        <dbReference type="ChEBI" id="CHEBI:15378"/>
        <dbReference type="ChEBI" id="CHEBI:29950"/>
        <dbReference type="ChEBI" id="CHEBI:50058"/>
        <dbReference type="ChEBI" id="CHEBI:57783"/>
        <dbReference type="ChEBI" id="CHEBI:58349"/>
        <dbReference type="EC" id="1.8.1.9"/>
    </reaction>
</comment>
<dbReference type="PRINTS" id="PR00368">
    <property type="entry name" value="FADPNR"/>
</dbReference>
<evidence type="ECO:0000313" key="11">
    <source>
        <dbReference type="Proteomes" id="UP000027284"/>
    </source>
</evidence>
<dbReference type="EMBL" id="JMFG01000024">
    <property type="protein sequence ID" value="KDA53264.1"/>
    <property type="molecule type" value="Genomic_DNA"/>
</dbReference>
<evidence type="ECO:0000256" key="5">
    <source>
        <dbReference type="ARBA" id="ARBA00023157"/>
    </source>
</evidence>
<evidence type="ECO:0000256" key="8">
    <source>
        <dbReference type="RuleBase" id="RU003881"/>
    </source>
</evidence>
<reference evidence="10 11" key="1">
    <citation type="submission" date="2014-04" db="EMBL/GenBank/DDBJ databases">
        <title>The Genome Sequence of Thermoanaerobaculum aquaticum MP-01, The First Cultivated Group 23 Acidobacterium.</title>
        <authorList>
            <person name="Stamps B.W."/>
            <person name="Losey N.A."/>
            <person name="Lawson P.A."/>
            <person name="Stevenson B.S."/>
        </authorList>
    </citation>
    <scope>NUCLEOTIDE SEQUENCE [LARGE SCALE GENOMIC DNA]</scope>
    <source>
        <strain evidence="10 11">MP-01</strain>
    </source>
</reference>
<keyword evidence="8" id="KW-0521">NADP</keyword>
<dbReference type="PANTHER" id="PTHR48105">
    <property type="entry name" value="THIOREDOXIN REDUCTASE 1-RELATED-RELATED"/>
    <property type="match status" value="1"/>
</dbReference>
<dbReference type="GO" id="GO:0004791">
    <property type="term" value="F:thioredoxin-disulfide reductase (NADPH) activity"/>
    <property type="evidence" value="ECO:0007669"/>
    <property type="project" value="UniProtKB-UniRule"/>
</dbReference>
<dbReference type="InterPro" id="IPR036188">
    <property type="entry name" value="FAD/NAD-bd_sf"/>
</dbReference>
<accession>A0A062XV44</accession>
<keyword evidence="3 7" id="KW-0274">FAD</keyword>
<evidence type="ECO:0000259" key="9">
    <source>
        <dbReference type="Pfam" id="PF07992"/>
    </source>
</evidence>
<dbReference type="STRING" id="1312852.EG19_06720"/>
<dbReference type="Proteomes" id="UP000027284">
    <property type="component" value="Unassembled WGS sequence"/>
</dbReference>
<dbReference type="SUPFAM" id="SSF51905">
    <property type="entry name" value="FAD/NAD(P)-binding domain"/>
    <property type="match status" value="1"/>
</dbReference>
<keyword evidence="5" id="KW-1015">Disulfide bond</keyword>
<keyword evidence="6 7" id="KW-0676">Redox-active center</keyword>
<dbReference type="GO" id="GO:0005737">
    <property type="term" value="C:cytoplasm"/>
    <property type="evidence" value="ECO:0007669"/>
    <property type="project" value="InterPro"/>
</dbReference>
<dbReference type="NCBIfam" id="TIGR01292">
    <property type="entry name" value="TRX_reduct"/>
    <property type="match status" value="1"/>
</dbReference>
<evidence type="ECO:0000256" key="1">
    <source>
        <dbReference type="ARBA" id="ARBA00009333"/>
    </source>
</evidence>
<dbReference type="InterPro" id="IPR005982">
    <property type="entry name" value="Thioredox_Rdtase"/>
</dbReference>
<comment type="similarity">
    <text evidence="1 7">Belongs to the class-II pyridine nucleotide-disulfide oxidoreductase family.</text>
</comment>
<organism evidence="10 11">
    <name type="scientific">Thermoanaerobaculum aquaticum</name>
    <dbReference type="NCBI Taxonomy" id="1312852"/>
    <lineage>
        <taxon>Bacteria</taxon>
        <taxon>Pseudomonadati</taxon>
        <taxon>Acidobacteriota</taxon>
        <taxon>Thermoanaerobaculia</taxon>
        <taxon>Thermoanaerobaculales</taxon>
        <taxon>Thermoanaerobaculaceae</taxon>
        <taxon>Thermoanaerobaculum</taxon>
    </lineage>
</organism>
<name>A0A062XV44_9BACT</name>
<keyword evidence="2 7" id="KW-0285">Flavoprotein</keyword>
<dbReference type="OrthoDB" id="9806179at2"/>
<dbReference type="Pfam" id="PF07992">
    <property type="entry name" value="Pyr_redox_2"/>
    <property type="match status" value="1"/>
</dbReference>
<evidence type="ECO:0000256" key="7">
    <source>
        <dbReference type="RuleBase" id="RU003880"/>
    </source>
</evidence>
<evidence type="ECO:0000313" key="10">
    <source>
        <dbReference type="EMBL" id="KDA53264.1"/>
    </source>
</evidence>
<dbReference type="RefSeq" id="WP_038049965.1">
    <property type="nucleotide sequence ID" value="NZ_JMFG01000024.1"/>
</dbReference>
<protein>
    <recommendedName>
        <fullName evidence="7">Thioredoxin reductase</fullName>
        <ecNumber evidence="7">1.8.1.9</ecNumber>
    </recommendedName>
</protein>
<keyword evidence="4 7" id="KW-0560">Oxidoreductase</keyword>
<dbReference type="PROSITE" id="PS00573">
    <property type="entry name" value="PYRIDINE_REDOX_2"/>
    <property type="match status" value="1"/>
</dbReference>
<dbReference type="InterPro" id="IPR023753">
    <property type="entry name" value="FAD/NAD-binding_dom"/>
</dbReference>
<dbReference type="InterPro" id="IPR050097">
    <property type="entry name" value="Ferredoxin-NADP_redctase_2"/>
</dbReference>